<dbReference type="Gene3D" id="1.10.600.10">
    <property type="entry name" value="Farnesyl Diphosphate Synthase"/>
    <property type="match status" value="1"/>
</dbReference>
<dbReference type="PANTHER" id="PTHR12001:SF69">
    <property type="entry name" value="ALL TRANS-POLYPRENYL-DIPHOSPHATE SYNTHASE PDSS1"/>
    <property type="match status" value="1"/>
</dbReference>
<accession>A0ABS2WJI7</accession>
<organism evidence="7 8">
    <name type="scientific">Polycladomyces zharkentensis</name>
    <dbReference type="NCBI Taxonomy" id="2807616"/>
    <lineage>
        <taxon>Bacteria</taxon>
        <taxon>Bacillati</taxon>
        <taxon>Bacillota</taxon>
        <taxon>Bacilli</taxon>
        <taxon>Bacillales</taxon>
        <taxon>Thermoactinomycetaceae</taxon>
        <taxon>Polycladomyces</taxon>
    </lineage>
</organism>
<evidence type="ECO:0000256" key="6">
    <source>
        <dbReference type="RuleBase" id="RU004466"/>
    </source>
</evidence>
<evidence type="ECO:0000256" key="4">
    <source>
        <dbReference type="ARBA" id="ARBA00022723"/>
    </source>
</evidence>
<dbReference type="PROSITE" id="PS00723">
    <property type="entry name" value="POLYPRENYL_SYNTHASE_1"/>
    <property type="match status" value="1"/>
</dbReference>
<dbReference type="Pfam" id="PF00348">
    <property type="entry name" value="polyprenyl_synt"/>
    <property type="match status" value="1"/>
</dbReference>
<proteinExistence type="inferred from homology"/>
<keyword evidence="3 6" id="KW-0808">Transferase</keyword>
<evidence type="ECO:0000256" key="5">
    <source>
        <dbReference type="ARBA" id="ARBA00022842"/>
    </source>
</evidence>
<evidence type="ECO:0000256" key="2">
    <source>
        <dbReference type="ARBA" id="ARBA00006706"/>
    </source>
</evidence>
<dbReference type="SFLD" id="SFLDS00005">
    <property type="entry name" value="Isoprenoid_Synthase_Type_I"/>
    <property type="match status" value="1"/>
</dbReference>
<dbReference type="InterPro" id="IPR033749">
    <property type="entry name" value="Polyprenyl_synt_CS"/>
</dbReference>
<dbReference type="EMBL" id="JAFHAP010000008">
    <property type="protein sequence ID" value="MBN2909676.1"/>
    <property type="molecule type" value="Genomic_DNA"/>
</dbReference>
<evidence type="ECO:0000313" key="8">
    <source>
        <dbReference type="Proteomes" id="UP001177120"/>
    </source>
</evidence>
<dbReference type="PANTHER" id="PTHR12001">
    <property type="entry name" value="GERANYLGERANYL PYROPHOSPHATE SYNTHASE"/>
    <property type="match status" value="1"/>
</dbReference>
<protein>
    <submittedName>
        <fullName evidence="7">Polyprenyl synthetase family protein</fullName>
    </submittedName>
</protein>
<keyword evidence="8" id="KW-1185">Reference proteome</keyword>
<dbReference type="Proteomes" id="UP001177120">
    <property type="component" value="Unassembled WGS sequence"/>
</dbReference>
<dbReference type="PROSITE" id="PS00444">
    <property type="entry name" value="POLYPRENYL_SYNTHASE_2"/>
    <property type="match status" value="1"/>
</dbReference>
<evidence type="ECO:0000256" key="1">
    <source>
        <dbReference type="ARBA" id="ARBA00001946"/>
    </source>
</evidence>
<dbReference type="CDD" id="cd00685">
    <property type="entry name" value="Trans_IPPS_HT"/>
    <property type="match status" value="1"/>
</dbReference>
<sequence>MRLQDIYEDLKNDLQLIERELSATVASRDSQLAASAGHLLHAGGKRIRPVFVLLSGRFGRYDLERLKRIAVPLELIHMATLVHDDVIDDAETRRGRKTVRAQWDNRIAMYTGDFIFARALEVVSRIDHPRIHRILSRAIVQMCRGEIEQIRDFYNAGQHLLRYLHRIKRKTALLMAISCQLGALASNASEEIVRVLYRYGYYVGMAFQITDDVLDLTGNEQQLGKPAGSDLRQGNVTLPVIHTLHYGKREDRERILAYLRSRGEEVSLDEVLACVRHAEGIPFSLNLAERYLEKALSMVDALPPCDARESLRMIARFVGTRTY</sequence>
<comment type="similarity">
    <text evidence="2 6">Belongs to the FPP/GGPP synthase family.</text>
</comment>
<keyword evidence="5" id="KW-0460">Magnesium</keyword>
<comment type="caution">
    <text evidence="7">The sequence shown here is derived from an EMBL/GenBank/DDBJ whole genome shotgun (WGS) entry which is preliminary data.</text>
</comment>
<dbReference type="InterPro" id="IPR008949">
    <property type="entry name" value="Isoprenoid_synthase_dom_sf"/>
</dbReference>
<name>A0ABS2WJI7_9BACL</name>
<dbReference type="RefSeq" id="WP_205494946.1">
    <property type="nucleotide sequence ID" value="NZ_JAFHAP010000008.1"/>
</dbReference>
<gene>
    <name evidence="7" type="ORF">JQC72_09060</name>
</gene>
<reference evidence="7" key="1">
    <citation type="journal article" date="2024" name="Int. J. Syst. Evol. Microbiol.">
        <title>Polycladomyces zharkentensis sp. nov., a novel thermophilic cellulose- and starch-degrading member of the Bacillota from a geothermal aquifer in Kazakhstan.</title>
        <authorList>
            <person name="Mashzhan A."/>
            <person name="Kistaubayeva A."/>
            <person name="Javier-Lopez R."/>
            <person name="Bissenova U."/>
            <person name="Bissenbay A."/>
            <person name="Birkeland N.K."/>
        </authorList>
    </citation>
    <scope>NUCLEOTIDE SEQUENCE</scope>
    <source>
        <strain evidence="7">ZKZ2T</strain>
    </source>
</reference>
<dbReference type="SUPFAM" id="SSF48576">
    <property type="entry name" value="Terpenoid synthases"/>
    <property type="match status" value="1"/>
</dbReference>
<keyword evidence="4" id="KW-0479">Metal-binding</keyword>
<evidence type="ECO:0000256" key="3">
    <source>
        <dbReference type="ARBA" id="ARBA00022679"/>
    </source>
</evidence>
<evidence type="ECO:0000313" key="7">
    <source>
        <dbReference type="EMBL" id="MBN2909676.1"/>
    </source>
</evidence>
<dbReference type="InterPro" id="IPR000092">
    <property type="entry name" value="Polyprenyl_synt"/>
</dbReference>
<comment type="cofactor">
    <cofactor evidence="1">
        <name>Mg(2+)</name>
        <dbReference type="ChEBI" id="CHEBI:18420"/>
    </cofactor>
</comment>